<dbReference type="Proteomes" id="UP001217838">
    <property type="component" value="Unassembled WGS sequence"/>
</dbReference>
<organism evidence="2 3">
    <name type="scientific">Nannocystis radixulma</name>
    <dbReference type="NCBI Taxonomy" id="2995305"/>
    <lineage>
        <taxon>Bacteria</taxon>
        <taxon>Pseudomonadati</taxon>
        <taxon>Myxococcota</taxon>
        <taxon>Polyangia</taxon>
        <taxon>Nannocystales</taxon>
        <taxon>Nannocystaceae</taxon>
        <taxon>Nannocystis</taxon>
    </lineage>
</organism>
<feature type="chain" id="PRO_5046782555" description="Cytochrome P460 domain-containing protein" evidence="1">
    <location>
        <begin position="21"/>
        <end position="168"/>
    </location>
</feature>
<protein>
    <recommendedName>
        <fullName evidence="4">Cytochrome P460 domain-containing protein</fullName>
    </recommendedName>
</protein>
<dbReference type="EMBL" id="JAQNDN010000007">
    <property type="protein sequence ID" value="MDC0669346.1"/>
    <property type="molecule type" value="Genomic_DNA"/>
</dbReference>
<evidence type="ECO:0000313" key="3">
    <source>
        <dbReference type="Proteomes" id="UP001217838"/>
    </source>
</evidence>
<evidence type="ECO:0000256" key="1">
    <source>
        <dbReference type="SAM" id="SignalP"/>
    </source>
</evidence>
<dbReference type="InterPro" id="IPR038142">
    <property type="entry name" value="Cytochrome_P460_sp"/>
</dbReference>
<evidence type="ECO:0008006" key="4">
    <source>
        <dbReference type="Google" id="ProtNLM"/>
    </source>
</evidence>
<sequence>MRRLALALGLAALACDVAGAEVVARAETSQPVESAAVPADPAAIGRWLHASAYRSWPAQSGVHATSEHGGARVFFNEALAASMRAGAGEHPVGSAAVRELYEADLVTLRGFAVMLKLRPSGPGGEGWLWYEQYGTGADAKPLVAGTGERGCVACHDAGFDFVHPPEPG</sequence>
<name>A0ABT5B5G5_9BACT</name>
<dbReference type="Gene3D" id="3.50.70.20">
    <property type="entry name" value="Cytochrome P460"/>
    <property type="match status" value="1"/>
</dbReference>
<feature type="signal peptide" evidence="1">
    <location>
        <begin position="1"/>
        <end position="20"/>
    </location>
</feature>
<comment type="caution">
    <text evidence="2">The sequence shown here is derived from an EMBL/GenBank/DDBJ whole genome shotgun (WGS) entry which is preliminary data.</text>
</comment>
<proteinExistence type="predicted"/>
<keyword evidence="1" id="KW-0732">Signal</keyword>
<evidence type="ECO:0000313" key="2">
    <source>
        <dbReference type="EMBL" id="MDC0669346.1"/>
    </source>
</evidence>
<gene>
    <name evidence="2" type="ORF">POL58_16450</name>
</gene>
<keyword evidence="3" id="KW-1185">Reference proteome</keyword>
<reference evidence="2 3" key="1">
    <citation type="submission" date="2022-11" db="EMBL/GenBank/DDBJ databases">
        <title>Minimal conservation of predation-associated metabolite biosynthetic gene clusters underscores biosynthetic potential of Myxococcota including descriptions for ten novel species: Archangium lansinium sp. nov., Myxococcus landrumus sp. nov., Nannocystis bai.</title>
        <authorList>
            <person name="Ahearne A."/>
            <person name="Stevens C."/>
            <person name="Dowd S."/>
        </authorList>
    </citation>
    <scope>NUCLEOTIDE SEQUENCE [LARGE SCALE GENOMIC DNA]</scope>
    <source>
        <strain evidence="2 3">NCELM</strain>
    </source>
</reference>
<dbReference type="RefSeq" id="WP_271999151.1">
    <property type="nucleotide sequence ID" value="NZ_JAQNDN010000007.1"/>
</dbReference>
<dbReference type="PROSITE" id="PS51257">
    <property type="entry name" value="PROKAR_LIPOPROTEIN"/>
    <property type="match status" value="1"/>
</dbReference>
<accession>A0ABT5B5G5</accession>